<protein>
    <submittedName>
        <fullName evidence="10">Sugar transferase</fullName>
        <ecNumber evidence="10">2.7.8.-</ecNumber>
    </submittedName>
</protein>
<evidence type="ECO:0000313" key="11">
    <source>
        <dbReference type="Proteomes" id="UP001596484"/>
    </source>
</evidence>
<dbReference type="NCBIfam" id="TIGR03025">
    <property type="entry name" value="EPS_sugtrans"/>
    <property type="match status" value="1"/>
</dbReference>
<feature type="transmembrane region" description="Helical" evidence="8">
    <location>
        <begin position="80"/>
        <end position="98"/>
    </location>
</feature>
<dbReference type="InterPro" id="IPR017475">
    <property type="entry name" value="EPS_sugar_tfrase"/>
</dbReference>
<evidence type="ECO:0000313" key="10">
    <source>
        <dbReference type="EMBL" id="MFC7446463.1"/>
    </source>
</evidence>
<keyword evidence="3 10" id="KW-0808">Transferase</keyword>
<keyword evidence="11" id="KW-1185">Reference proteome</keyword>
<organism evidence="10 11">
    <name type="scientific">Rhodococcus daqingensis</name>
    <dbReference type="NCBI Taxonomy" id="2479363"/>
    <lineage>
        <taxon>Bacteria</taxon>
        <taxon>Bacillati</taxon>
        <taxon>Actinomycetota</taxon>
        <taxon>Actinomycetes</taxon>
        <taxon>Mycobacteriales</taxon>
        <taxon>Nocardiaceae</taxon>
        <taxon>Rhodococcus</taxon>
    </lineage>
</organism>
<proteinExistence type="inferred from homology"/>
<evidence type="ECO:0000256" key="2">
    <source>
        <dbReference type="ARBA" id="ARBA00006464"/>
    </source>
</evidence>
<dbReference type="PANTHER" id="PTHR30576">
    <property type="entry name" value="COLANIC BIOSYNTHESIS UDP-GLUCOSE LIPID CARRIER TRANSFERASE"/>
    <property type="match status" value="1"/>
</dbReference>
<dbReference type="GO" id="GO:0016740">
    <property type="term" value="F:transferase activity"/>
    <property type="evidence" value="ECO:0007669"/>
    <property type="project" value="UniProtKB-KW"/>
</dbReference>
<feature type="compositionally biased region" description="Basic and acidic residues" evidence="7">
    <location>
        <begin position="15"/>
        <end position="25"/>
    </location>
</feature>
<keyword evidence="4 8" id="KW-0812">Transmembrane</keyword>
<sequence>MGATGVGLPGAARRSHADAPPDRESTAGPVRPQPVRRGVLTGHIRRLKSADAVVIAGAVGLAQLVRFGDQSWDSAFGSSVVVYTGASLGIAALWWMCLSLEHAHEPQILGRGLEEYRRVALATVKLFGAIAVLSTLFGVTVARGYLAIALPVGLIGLIVGRWTARRYLARRRRAGDLITRVLVLGGGSSAIAMMESFARAPESGYRVVGACIPEFRGEATVSMDRGVPLRCRANPTIAVGEHEVPILGDENRVLDAIDLCAADTVAVTATDQIGHDRMRDLGWALHERDIDLIVAPLVTDFAGPRIRIQPTAGMPLMHVDEPRYEGASRFGKTVFDRVGAIAAVLSVLPVLLVVAALIKCGDGGPVFYRQTRVGQDGREFRMWKFRTMVTDADQLLAAVKAETEDGDGAFFKARHDPRITPIGRLLRSTSIDELPQLFNVVTGDMSLVGPRPLQRGEGAEFDGFVERRMVVRPGMTGLWQVSGRSSLSEDERVRLDLSYVENWSMLQDLLIIAKTIRAVTARDGAY</sequence>
<dbReference type="InterPro" id="IPR003362">
    <property type="entry name" value="Bact_transf"/>
</dbReference>
<dbReference type="Pfam" id="PF13727">
    <property type="entry name" value="CoA_binding_3"/>
    <property type="match status" value="1"/>
</dbReference>
<dbReference type="EC" id="2.7.8.-" evidence="10"/>
<keyword evidence="5 8" id="KW-1133">Transmembrane helix</keyword>
<accession>A0ABW2RSR9</accession>
<feature type="domain" description="Bacterial sugar transferase" evidence="9">
    <location>
        <begin position="332"/>
        <end position="519"/>
    </location>
</feature>
<comment type="subcellular location">
    <subcellularLocation>
        <location evidence="1">Membrane</location>
        <topology evidence="1">Multi-pass membrane protein</topology>
    </subcellularLocation>
</comment>
<evidence type="ECO:0000256" key="6">
    <source>
        <dbReference type="ARBA" id="ARBA00023136"/>
    </source>
</evidence>
<feature type="transmembrane region" description="Helical" evidence="8">
    <location>
        <begin position="145"/>
        <end position="164"/>
    </location>
</feature>
<evidence type="ECO:0000256" key="3">
    <source>
        <dbReference type="ARBA" id="ARBA00022679"/>
    </source>
</evidence>
<comment type="caution">
    <text evidence="10">The sequence shown here is derived from an EMBL/GenBank/DDBJ whole genome shotgun (WGS) entry which is preliminary data.</text>
</comment>
<dbReference type="Proteomes" id="UP001596484">
    <property type="component" value="Unassembled WGS sequence"/>
</dbReference>
<comment type="similarity">
    <text evidence="2">Belongs to the bacterial sugar transferase family.</text>
</comment>
<evidence type="ECO:0000259" key="9">
    <source>
        <dbReference type="Pfam" id="PF02397"/>
    </source>
</evidence>
<feature type="transmembrane region" description="Helical" evidence="8">
    <location>
        <begin position="119"/>
        <end position="139"/>
    </location>
</feature>
<dbReference type="PANTHER" id="PTHR30576:SF10">
    <property type="entry name" value="SLL5057 PROTEIN"/>
    <property type="match status" value="1"/>
</dbReference>
<evidence type="ECO:0000256" key="1">
    <source>
        <dbReference type="ARBA" id="ARBA00004141"/>
    </source>
</evidence>
<evidence type="ECO:0000256" key="4">
    <source>
        <dbReference type="ARBA" id="ARBA00022692"/>
    </source>
</evidence>
<evidence type="ECO:0000256" key="7">
    <source>
        <dbReference type="SAM" id="MobiDB-lite"/>
    </source>
</evidence>
<dbReference type="EMBL" id="JBHTCS010000001">
    <property type="protein sequence ID" value="MFC7446463.1"/>
    <property type="molecule type" value="Genomic_DNA"/>
</dbReference>
<feature type="region of interest" description="Disordered" evidence="7">
    <location>
        <begin position="1"/>
        <end position="34"/>
    </location>
</feature>
<evidence type="ECO:0000256" key="8">
    <source>
        <dbReference type="SAM" id="Phobius"/>
    </source>
</evidence>
<reference evidence="11" key="1">
    <citation type="journal article" date="2019" name="Int. J. Syst. Evol. Microbiol.">
        <title>The Global Catalogue of Microorganisms (GCM) 10K type strain sequencing project: providing services to taxonomists for standard genome sequencing and annotation.</title>
        <authorList>
            <consortium name="The Broad Institute Genomics Platform"/>
            <consortium name="The Broad Institute Genome Sequencing Center for Infectious Disease"/>
            <person name="Wu L."/>
            <person name="Ma J."/>
        </authorList>
    </citation>
    <scope>NUCLEOTIDE SEQUENCE [LARGE SCALE GENOMIC DNA]</scope>
    <source>
        <strain evidence="11">ICMP 19430</strain>
    </source>
</reference>
<keyword evidence="6 8" id="KW-0472">Membrane</keyword>
<dbReference type="RefSeq" id="WP_378400643.1">
    <property type="nucleotide sequence ID" value="NZ_JBHTCS010000001.1"/>
</dbReference>
<dbReference type="Pfam" id="PF02397">
    <property type="entry name" value="Bac_transf"/>
    <property type="match status" value="1"/>
</dbReference>
<name>A0ABW2RSR9_9NOCA</name>
<evidence type="ECO:0000256" key="5">
    <source>
        <dbReference type="ARBA" id="ARBA00022989"/>
    </source>
</evidence>
<feature type="transmembrane region" description="Helical" evidence="8">
    <location>
        <begin position="338"/>
        <end position="358"/>
    </location>
</feature>
<gene>
    <name evidence="10" type="ORF">ACFQS9_01015</name>
</gene>